<dbReference type="AlphaFoldDB" id="J4TVB9"/>
<feature type="domain" description="CCHC-type" evidence="2">
    <location>
        <begin position="17"/>
        <end position="31"/>
    </location>
</feature>
<keyword evidence="4" id="KW-1185">Reference proteome</keyword>
<keyword evidence="1" id="KW-0862">Zinc</keyword>
<proteinExistence type="predicted"/>
<sequence>MNGKKKLQIICSSHRLCFNCGKPGHFSRMCPLKHRSKGNLGNSASSPYHTTLFSIRIR</sequence>
<evidence type="ECO:0000313" key="4">
    <source>
        <dbReference type="Proteomes" id="UP000002753"/>
    </source>
</evidence>
<comment type="caution">
    <text evidence="3">The sequence shown here is derived from an EMBL/GenBank/DDBJ whole genome shotgun (WGS) entry which is preliminary data.</text>
</comment>
<dbReference type="GO" id="GO:0008270">
    <property type="term" value="F:zinc ion binding"/>
    <property type="evidence" value="ECO:0007669"/>
    <property type="project" value="UniProtKB-KW"/>
</dbReference>
<keyword evidence="1" id="KW-0479">Metal-binding</keyword>
<name>J4TVB9_SACK1</name>
<evidence type="ECO:0000259" key="2">
    <source>
        <dbReference type="PROSITE" id="PS50158"/>
    </source>
</evidence>
<organism evidence="3 4">
    <name type="scientific">Saccharomyces kudriavzevii (strain ATCC MYA-4449 / AS 2.2408 / CBS 8840 / NBRC 1802 / NCYC 2889)</name>
    <name type="common">Yeast</name>
    <dbReference type="NCBI Taxonomy" id="226230"/>
    <lineage>
        <taxon>Eukaryota</taxon>
        <taxon>Fungi</taxon>
        <taxon>Dikarya</taxon>
        <taxon>Ascomycota</taxon>
        <taxon>Saccharomycotina</taxon>
        <taxon>Saccharomycetes</taxon>
        <taxon>Saccharomycetales</taxon>
        <taxon>Saccharomycetaceae</taxon>
        <taxon>Saccharomyces</taxon>
    </lineage>
</organism>
<dbReference type="Gene3D" id="4.10.60.10">
    <property type="entry name" value="Zinc finger, CCHC-type"/>
    <property type="match status" value="1"/>
</dbReference>
<dbReference type="InterPro" id="IPR001878">
    <property type="entry name" value="Znf_CCHC"/>
</dbReference>
<dbReference type="HOGENOM" id="CLU_2980372_0_0_1"/>
<gene>
    <name evidence="3" type="ORF">SKUD_184602</name>
</gene>
<dbReference type="EMBL" id="AACI03001575">
    <property type="protein sequence ID" value="EJT42210.1"/>
    <property type="molecule type" value="Genomic_DNA"/>
</dbReference>
<dbReference type="Proteomes" id="UP000002753">
    <property type="component" value="Unassembled WGS sequence"/>
</dbReference>
<dbReference type="SUPFAM" id="SSF57756">
    <property type="entry name" value="Retrovirus zinc finger-like domains"/>
    <property type="match status" value="1"/>
</dbReference>
<evidence type="ECO:0000256" key="1">
    <source>
        <dbReference type="PROSITE-ProRule" id="PRU00047"/>
    </source>
</evidence>
<keyword evidence="1" id="KW-0863">Zinc-finger</keyword>
<reference evidence="3 4" key="1">
    <citation type="journal article" date="2003" name="Science">
        <title>Finding functional features in Saccharomyces genomes by phylogenetic footprinting.</title>
        <authorList>
            <person name="Cliften P.F."/>
            <person name="Sudarsanam P."/>
            <person name="Desikan A."/>
            <person name="Fulton L."/>
            <person name="Fulton B."/>
            <person name="Majors J."/>
            <person name="Waterston R."/>
            <person name="Cohen B.A."/>
            <person name="Johnston M."/>
        </authorList>
    </citation>
    <scope>NUCLEOTIDE SEQUENCE [LARGE SCALE GENOMIC DNA]</scope>
    <source>
        <strain evidence="4">ATCC MYA-4449 / AS 2.2408 / CBS 8840 / NBRC 1802 / NCYC 2889</strain>
    </source>
</reference>
<dbReference type="InterPro" id="IPR036875">
    <property type="entry name" value="Znf_CCHC_sf"/>
</dbReference>
<dbReference type="PROSITE" id="PS50158">
    <property type="entry name" value="ZF_CCHC"/>
    <property type="match status" value="1"/>
</dbReference>
<dbReference type="Pfam" id="PF00098">
    <property type="entry name" value="zf-CCHC"/>
    <property type="match status" value="1"/>
</dbReference>
<evidence type="ECO:0000313" key="3">
    <source>
        <dbReference type="EMBL" id="EJT42210.1"/>
    </source>
</evidence>
<protein>
    <recommendedName>
        <fullName evidence="2">CCHC-type domain-containing protein</fullName>
    </recommendedName>
</protein>
<dbReference type="SMART" id="SM00343">
    <property type="entry name" value="ZnF_C2HC"/>
    <property type="match status" value="1"/>
</dbReference>
<reference evidence="4" key="2">
    <citation type="journal article" date="2011" name="G3 (Bethesda)">
        <title>The awesome power of yeast evolutionary genetics: New genome sequences and strain resources for the Saccharomyces sensu stricto genus.</title>
        <authorList>
            <person name="Scannell D.R."/>
            <person name="Zill O.A."/>
            <person name="Rokas A."/>
            <person name="Payen C."/>
            <person name="Dunham M.J."/>
            <person name="Eisen M.B."/>
            <person name="Rine J."/>
            <person name="Johnston M."/>
            <person name="Hittinger C.T."/>
        </authorList>
    </citation>
    <scope>GENOME REANNOTATION</scope>
    <source>
        <strain evidence="4">ATCC MYA-4449 / AS 2.2408 / CBS 8840 / NBRC 1802 / NCYC 2889</strain>
    </source>
</reference>
<accession>J4TVB9</accession>
<dbReference type="GO" id="GO:0003676">
    <property type="term" value="F:nucleic acid binding"/>
    <property type="evidence" value="ECO:0007669"/>
    <property type="project" value="InterPro"/>
</dbReference>